<evidence type="ECO:0000256" key="5">
    <source>
        <dbReference type="ARBA" id="ARBA00022927"/>
    </source>
</evidence>
<dbReference type="GO" id="GO:0048278">
    <property type="term" value="P:vesicle docking"/>
    <property type="evidence" value="ECO:0007669"/>
    <property type="project" value="TreeGrafter"/>
</dbReference>
<comment type="similarity">
    <text evidence="2">Belongs to the syntaxin family.</text>
</comment>
<evidence type="ECO:0000256" key="10">
    <source>
        <dbReference type="SAM" id="Phobius"/>
    </source>
</evidence>
<reference evidence="12" key="1">
    <citation type="submission" date="2018-04" db="EMBL/GenBank/DDBJ databases">
        <title>Transcriptome of Schizaphis graminum biotype I.</title>
        <authorList>
            <person name="Scully E.D."/>
            <person name="Geib S.M."/>
            <person name="Palmer N.A."/>
            <person name="Koch K."/>
            <person name="Bradshaw J."/>
            <person name="Heng-Moss T."/>
            <person name="Sarath G."/>
        </authorList>
    </citation>
    <scope>NUCLEOTIDE SEQUENCE</scope>
</reference>
<dbReference type="PANTHER" id="PTHR19957">
    <property type="entry name" value="SYNTAXIN"/>
    <property type="match status" value="1"/>
</dbReference>
<dbReference type="GO" id="GO:0000149">
    <property type="term" value="F:SNARE binding"/>
    <property type="evidence" value="ECO:0007669"/>
    <property type="project" value="TreeGrafter"/>
</dbReference>
<dbReference type="PANTHER" id="PTHR19957:SF83">
    <property type="entry name" value="SYNTAXIN-16"/>
    <property type="match status" value="1"/>
</dbReference>
<evidence type="ECO:0000256" key="9">
    <source>
        <dbReference type="ARBA" id="ARBA00023136"/>
    </source>
</evidence>
<evidence type="ECO:0000256" key="2">
    <source>
        <dbReference type="ARBA" id="ARBA00009063"/>
    </source>
</evidence>
<dbReference type="GO" id="GO:0006906">
    <property type="term" value="P:vesicle fusion"/>
    <property type="evidence" value="ECO:0007669"/>
    <property type="project" value="TreeGrafter"/>
</dbReference>
<sequence length="328" mass="37599">MTTRSFTNIYMLMRKNCMQTIHSFKKSTKHNDYDTDSEGCVSDKVSLMEAGRAIDMRSQEIYPPPWTGLFKDAQCSISWLQNKLEELRSLQDAHLLRPAALDDSNLQEKYIQDLTLEIIRIFASTKKTINQIQSHSNGIFGNKDSQLSYNVSSALMTSLQNVFNEFQNSQKVYRNKIKNLEGISLQMLFETNNNSSNSNSSINEQCSSNDFGQQLQMLQSNQTRTFAAILIKEENAKMVVQLEREANQIASSIDELKNIFKDVAHMTVQQDNVLDRIDYNIEQAEIKVKQDAAKLIESEDCYDRKIKCILILVTISFVLIIILEITTF</sequence>
<dbReference type="Gene3D" id="1.20.58.70">
    <property type="match status" value="1"/>
</dbReference>
<dbReference type="SMART" id="SM00397">
    <property type="entry name" value="t_SNARE"/>
    <property type="match status" value="1"/>
</dbReference>
<dbReference type="PROSITE" id="PS50192">
    <property type="entry name" value="T_SNARE"/>
    <property type="match status" value="1"/>
</dbReference>
<keyword evidence="4 10" id="KW-0812">Transmembrane</keyword>
<keyword evidence="7" id="KW-0333">Golgi apparatus</keyword>
<dbReference type="InterPro" id="IPR010989">
    <property type="entry name" value="SNARE"/>
</dbReference>
<feature type="transmembrane region" description="Helical" evidence="10">
    <location>
        <begin position="309"/>
        <end position="327"/>
    </location>
</feature>
<evidence type="ECO:0000256" key="6">
    <source>
        <dbReference type="ARBA" id="ARBA00022989"/>
    </source>
</evidence>
<dbReference type="AlphaFoldDB" id="A0A2S2NVL2"/>
<organism evidence="12">
    <name type="scientific">Schizaphis graminum</name>
    <name type="common">Green bug aphid</name>
    <dbReference type="NCBI Taxonomy" id="13262"/>
    <lineage>
        <taxon>Eukaryota</taxon>
        <taxon>Metazoa</taxon>
        <taxon>Ecdysozoa</taxon>
        <taxon>Arthropoda</taxon>
        <taxon>Hexapoda</taxon>
        <taxon>Insecta</taxon>
        <taxon>Pterygota</taxon>
        <taxon>Neoptera</taxon>
        <taxon>Paraneoptera</taxon>
        <taxon>Hemiptera</taxon>
        <taxon>Sternorrhyncha</taxon>
        <taxon>Aphidomorpha</taxon>
        <taxon>Aphidoidea</taxon>
        <taxon>Aphididae</taxon>
        <taxon>Aphidini</taxon>
        <taxon>Schizaphis</taxon>
    </lineage>
</organism>
<keyword evidence="9 10" id="KW-0472">Membrane</keyword>
<evidence type="ECO:0000256" key="1">
    <source>
        <dbReference type="ARBA" id="ARBA00004409"/>
    </source>
</evidence>
<accession>A0A2S2NVL2</accession>
<feature type="domain" description="T-SNARE coiled-coil homology" evidence="11">
    <location>
        <begin position="236"/>
        <end position="298"/>
    </location>
</feature>
<evidence type="ECO:0000256" key="3">
    <source>
        <dbReference type="ARBA" id="ARBA00022448"/>
    </source>
</evidence>
<protein>
    <submittedName>
        <fullName evidence="12">Syntaxin-16</fullName>
    </submittedName>
</protein>
<dbReference type="GO" id="GO:0031201">
    <property type="term" value="C:SNARE complex"/>
    <property type="evidence" value="ECO:0007669"/>
    <property type="project" value="TreeGrafter"/>
</dbReference>
<proteinExistence type="inferred from homology"/>
<dbReference type="SUPFAM" id="SSF47661">
    <property type="entry name" value="t-snare proteins"/>
    <property type="match status" value="1"/>
</dbReference>
<keyword evidence="8" id="KW-0175">Coiled coil</keyword>
<keyword evidence="5" id="KW-0653">Protein transport</keyword>
<keyword evidence="3" id="KW-0813">Transport</keyword>
<evidence type="ECO:0000256" key="4">
    <source>
        <dbReference type="ARBA" id="ARBA00022692"/>
    </source>
</evidence>
<name>A0A2S2NVL2_SCHGA</name>
<dbReference type="GO" id="GO:0006886">
    <property type="term" value="P:intracellular protein transport"/>
    <property type="evidence" value="ECO:0007669"/>
    <property type="project" value="TreeGrafter"/>
</dbReference>
<evidence type="ECO:0000256" key="7">
    <source>
        <dbReference type="ARBA" id="ARBA00023034"/>
    </source>
</evidence>
<evidence type="ECO:0000313" key="12">
    <source>
        <dbReference type="EMBL" id="MBY21230.1"/>
    </source>
</evidence>
<dbReference type="CDD" id="cd15845">
    <property type="entry name" value="SNARE_syntaxin16"/>
    <property type="match status" value="1"/>
</dbReference>
<evidence type="ECO:0000256" key="8">
    <source>
        <dbReference type="ARBA" id="ARBA00023054"/>
    </source>
</evidence>
<keyword evidence="6 10" id="KW-1133">Transmembrane helix</keyword>
<comment type="subcellular location">
    <subcellularLocation>
        <location evidence="1">Golgi apparatus membrane</location>
        <topology evidence="1">Single-pass type IV membrane protein</topology>
    </subcellularLocation>
</comment>
<dbReference type="GO" id="GO:0005484">
    <property type="term" value="F:SNAP receptor activity"/>
    <property type="evidence" value="ECO:0007669"/>
    <property type="project" value="TreeGrafter"/>
</dbReference>
<dbReference type="EMBL" id="GGMR01008611">
    <property type="protein sequence ID" value="MBY21230.1"/>
    <property type="molecule type" value="Transcribed_RNA"/>
</dbReference>
<dbReference type="GO" id="GO:0000139">
    <property type="term" value="C:Golgi membrane"/>
    <property type="evidence" value="ECO:0007669"/>
    <property type="project" value="UniProtKB-SubCell"/>
</dbReference>
<gene>
    <name evidence="12" type="primary">Stx16_2</name>
    <name evidence="12" type="ORF">g.5116</name>
</gene>
<dbReference type="InterPro" id="IPR000727">
    <property type="entry name" value="T_SNARE_dom"/>
</dbReference>
<dbReference type="InterPro" id="IPR045242">
    <property type="entry name" value="Syntaxin"/>
</dbReference>
<evidence type="ECO:0000259" key="11">
    <source>
        <dbReference type="PROSITE" id="PS50192"/>
    </source>
</evidence>